<reference evidence="17" key="1">
    <citation type="journal article" date="2023" name="Microorganisms">
        <title>Genomic Characterization of Arcobacter butzleri Strains Isolated from Various Sources in Lithuania.</title>
        <authorList>
            <person name="Uljanovas D."/>
            <person name="Golz G."/>
            <person name="Fleischmann S."/>
            <person name="Kudirkiene E."/>
            <person name="Kasetiene N."/>
            <person name="Grineviciene A."/>
            <person name="Tamuleviciene E."/>
            <person name="Aksomaitiene J."/>
            <person name="Alter T."/>
            <person name="Malakauskas M."/>
        </authorList>
    </citation>
    <scope>NUCLEOTIDE SEQUENCE</scope>
    <source>
        <strain evidence="17">S41</strain>
    </source>
</reference>
<dbReference type="RefSeq" id="WP_301369746.1">
    <property type="nucleotide sequence ID" value="NZ_JAQJJF010000001.1"/>
</dbReference>
<dbReference type="GO" id="GO:0000155">
    <property type="term" value="F:phosphorelay sensor kinase activity"/>
    <property type="evidence" value="ECO:0007669"/>
    <property type="project" value="InterPro"/>
</dbReference>
<evidence type="ECO:0000313" key="17">
    <source>
        <dbReference type="EMBL" id="MDN5122571.1"/>
    </source>
</evidence>
<dbReference type="EC" id="2.7.13.3" evidence="3"/>
<dbReference type="InterPro" id="IPR029151">
    <property type="entry name" value="Sensor-like_sf"/>
</dbReference>
<dbReference type="SUPFAM" id="SSF47384">
    <property type="entry name" value="Homodimeric domain of signal transducing histidine kinase"/>
    <property type="match status" value="1"/>
</dbReference>
<dbReference type="InterPro" id="IPR036097">
    <property type="entry name" value="HisK_dim/P_sf"/>
</dbReference>
<dbReference type="InterPro" id="IPR003594">
    <property type="entry name" value="HATPase_dom"/>
</dbReference>
<dbReference type="SUPFAM" id="SSF55874">
    <property type="entry name" value="ATPase domain of HSP90 chaperone/DNA topoisomerase II/histidine kinase"/>
    <property type="match status" value="1"/>
</dbReference>
<evidence type="ECO:0000256" key="6">
    <source>
        <dbReference type="ARBA" id="ARBA00022679"/>
    </source>
</evidence>
<evidence type="ECO:0000256" key="1">
    <source>
        <dbReference type="ARBA" id="ARBA00000085"/>
    </source>
</evidence>
<dbReference type="InterPro" id="IPR005467">
    <property type="entry name" value="His_kinase_dom"/>
</dbReference>
<evidence type="ECO:0000259" key="16">
    <source>
        <dbReference type="PROSITE" id="PS50885"/>
    </source>
</evidence>
<dbReference type="PANTHER" id="PTHR45528">
    <property type="entry name" value="SENSOR HISTIDINE KINASE CPXA"/>
    <property type="match status" value="1"/>
</dbReference>
<evidence type="ECO:0000256" key="7">
    <source>
        <dbReference type="ARBA" id="ARBA00022692"/>
    </source>
</evidence>
<evidence type="ECO:0000259" key="15">
    <source>
        <dbReference type="PROSITE" id="PS50109"/>
    </source>
</evidence>
<evidence type="ECO:0000256" key="4">
    <source>
        <dbReference type="ARBA" id="ARBA00022475"/>
    </source>
</evidence>
<evidence type="ECO:0000256" key="13">
    <source>
        <dbReference type="ARBA" id="ARBA00023136"/>
    </source>
</evidence>
<keyword evidence="6" id="KW-0808">Transferase</keyword>
<dbReference type="InterPro" id="IPR003661">
    <property type="entry name" value="HisK_dim/P_dom"/>
</dbReference>
<keyword evidence="11 14" id="KW-1133">Transmembrane helix</keyword>
<accession>A0AAW7Q7Z5</accession>
<dbReference type="SMART" id="SM00304">
    <property type="entry name" value="HAMP"/>
    <property type="match status" value="1"/>
</dbReference>
<feature type="domain" description="HAMP" evidence="16">
    <location>
        <begin position="547"/>
        <end position="599"/>
    </location>
</feature>
<dbReference type="CDD" id="cd06225">
    <property type="entry name" value="HAMP"/>
    <property type="match status" value="1"/>
</dbReference>
<keyword evidence="12" id="KW-0902">Two-component regulatory system</keyword>
<dbReference type="PRINTS" id="PR00344">
    <property type="entry name" value="BCTRLSENSOR"/>
</dbReference>
<dbReference type="GO" id="GO:0005524">
    <property type="term" value="F:ATP binding"/>
    <property type="evidence" value="ECO:0007669"/>
    <property type="project" value="UniProtKB-KW"/>
</dbReference>
<feature type="transmembrane region" description="Helical" evidence="14">
    <location>
        <begin position="12"/>
        <end position="30"/>
    </location>
</feature>
<dbReference type="SUPFAM" id="SSF158472">
    <property type="entry name" value="HAMP domain-like"/>
    <property type="match status" value="1"/>
</dbReference>
<dbReference type="InterPro" id="IPR050398">
    <property type="entry name" value="HssS/ArlS-like"/>
</dbReference>
<keyword evidence="13 14" id="KW-0472">Membrane</keyword>
<evidence type="ECO:0000256" key="10">
    <source>
        <dbReference type="ARBA" id="ARBA00022840"/>
    </source>
</evidence>
<evidence type="ECO:0000256" key="14">
    <source>
        <dbReference type="SAM" id="Phobius"/>
    </source>
</evidence>
<dbReference type="InterPro" id="IPR036890">
    <property type="entry name" value="HATPase_C_sf"/>
</dbReference>
<evidence type="ECO:0000256" key="8">
    <source>
        <dbReference type="ARBA" id="ARBA00022741"/>
    </source>
</evidence>
<name>A0AAW7Q7Z5_9BACT</name>
<dbReference type="Gene3D" id="3.30.450.20">
    <property type="entry name" value="PAS domain"/>
    <property type="match status" value="1"/>
</dbReference>
<evidence type="ECO:0000256" key="3">
    <source>
        <dbReference type="ARBA" id="ARBA00012438"/>
    </source>
</evidence>
<dbReference type="GO" id="GO:0005886">
    <property type="term" value="C:plasma membrane"/>
    <property type="evidence" value="ECO:0007669"/>
    <property type="project" value="UniProtKB-SubCell"/>
</dbReference>
<evidence type="ECO:0000256" key="9">
    <source>
        <dbReference type="ARBA" id="ARBA00022777"/>
    </source>
</evidence>
<keyword evidence="5" id="KW-0597">Phosphoprotein</keyword>
<proteinExistence type="predicted"/>
<dbReference type="EMBL" id="JAQJJG010000001">
    <property type="protein sequence ID" value="MDN5122571.1"/>
    <property type="molecule type" value="Genomic_DNA"/>
</dbReference>
<sequence length="857" mass="98641">MKNLSIKIKLIIIFILIKIIPLLFVSYIAYEGILKLEQYLNKSTNFLYNQSKEVISNTANASIEDSIKILDKKSQESLEKLSNEIALNIANFLYERDRDLIFLSKLELNQKVLDSFFEAKTKEITIHDEYYYDNETNSYKTKEEIKEVERDKKTANLKDNEKEFNYIDPIDFKTKSIPIYKEISFFDLQGNEKYKVSTINNQKVNVSDSKNTFIKAEKYFDEIQKLNKNQIYVSDVIGEYIGTKVIGLFTKEKAQKSGIEFEPEKYGYAGIENPLGKRFEGIIRFITPVYKNDEKIGYISLALDHRHLQEFTDTVNPTNSNLKQNITDASLGNYAFIWDYEGKSIVHPRHYSIFGYDKNTGEKVMPWLSLDVAEKFYSSNQNINDFLKNYPKFEEQSLQKKPNLKQLKEDGNVGLDCRYLNFAPQCEGWMQLTQNGGYGSFIINWSNVWKLTTAATIPYYTGKYGNSKRGFGFVSIGASVDDFHAAANETKEEVTKILDSQTQIISKIMDENKFEIKDSIRALINELSTVTFAMIVLVIIIALFMSSYLSKKIDDILIGTKKFANNELDYRIKVTSTDEIGQLENSFNEMAGKIEKLISQEKKLNTELEEKVIVETSKQKEQEQLLIQQTRLAAMGEMIGNIAHQWRQPLNALGLILQNLKFSYEIGELDEKMIDKSVKKATMLTENMSKTIDDFRNFFRPNKAKENFKINEGITKAVELIESTFEHNNIKLEKDFVSSEIEFFGFANEFSQVILNLLTNAKDAVLENKIENPLIIIQTKIDDEYIYISIKDNGLGIKDKIINKIFEPYFTTKDEGKGTGIGLYMSKIIIENNMNGKIEVKNEQNGANVIIKLPIKN</sequence>
<reference evidence="17" key="2">
    <citation type="submission" date="2023-01" db="EMBL/GenBank/DDBJ databases">
        <authorList>
            <person name="Uljanovas D."/>
        </authorList>
    </citation>
    <scope>NUCLEOTIDE SEQUENCE</scope>
    <source>
        <strain evidence="17">S41</strain>
    </source>
</reference>
<dbReference type="Gene3D" id="3.30.565.10">
    <property type="entry name" value="Histidine kinase-like ATPase, C-terminal domain"/>
    <property type="match status" value="1"/>
</dbReference>
<dbReference type="SMART" id="SM00387">
    <property type="entry name" value="HATPase_c"/>
    <property type="match status" value="1"/>
</dbReference>
<feature type="domain" description="Histidine kinase" evidence="15">
    <location>
        <begin position="641"/>
        <end position="857"/>
    </location>
</feature>
<dbReference type="Pfam" id="PF00672">
    <property type="entry name" value="HAMP"/>
    <property type="match status" value="1"/>
</dbReference>
<gene>
    <name evidence="17" type="ORF">PJV93_01465</name>
</gene>
<comment type="catalytic activity">
    <reaction evidence="1">
        <text>ATP + protein L-histidine = ADP + protein N-phospho-L-histidine.</text>
        <dbReference type="EC" id="2.7.13.3"/>
    </reaction>
</comment>
<dbReference type="PROSITE" id="PS50109">
    <property type="entry name" value="HIS_KIN"/>
    <property type="match status" value="1"/>
</dbReference>
<keyword evidence="10" id="KW-0067">ATP-binding</keyword>
<dbReference type="AlphaFoldDB" id="A0AAW7Q7Z5"/>
<organism evidence="17 18">
    <name type="scientific">Aliarcobacter butzleri</name>
    <dbReference type="NCBI Taxonomy" id="28197"/>
    <lineage>
        <taxon>Bacteria</taxon>
        <taxon>Pseudomonadati</taxon>
        <taxon>Campylobacterota</taxon>
        <taxon>Epsilonproteobacteria</taxon>
        <taxon>Campylobacterales</taxon>
        <taxon>Arcobacteraceae</taxon>
        <taxon>Aliarcobacter</taxon>
    </lineage>
</organism>
<evidence type="ECO:0000313" key="18">
    <source>
        <dbReference type="Proteomes" id="UP001170364"/>
    </source>
</evidence>
<dbReference type="CDD" id="cd00082">
    <property type="entry name" value="HisKA"/>
    <property type="match status" value="1"/>
</dbReference>
<protein>
    <recommendedName>
        <fullName evidence="3">histidine kinase</fullName>
        <ecNumber evidence="3">2.7.13.3</ecNumber>
    </recommendedName>
</protein>
<keyword evidence="7 14" id="KW-0812">Transmembrane</keyword>
<dbReference type="InterPro" id="IPR004358">
    <property type="entry name" value="Sig_transdc_His_kin-like_C"/>
</dbReference>
<feature type="transmembrane region" description="Helical" evidence="14">
    <location>
        <begin position="527"/>
        <end position="549"/>
    </location>
</feature>
<dbReference type="CDD" id="cd00075">
    <property type="entry name" value="HATPase"/>
    <property type="match status" value="1"/>
</dbReference>
<keyword evidence="9 17" id="KW-0418">Kinase</keyword>
<dbReference type="Gene3D" id="6.10.340.10">
    <property type="match status" value="1"/>
</dbReference>
<comment type="caution">
    <text evidence="17">The sequence shown here is derived from an EMBL/GenBank/DDBJ whole genome shotgun (WGS) entry which is preliminary data.</text>
</comment>
<dbReference type="PROSITE" id="PS50885">
    <property type="entry name" value="HAMP"/>
    <property type="match status" value="1"/>
</dbReference>
<dbReference type="InterPro" id="IPR003660">
    <property type="entry name" value="HAMP_dom"/>
</dbReference>
<evidence type="ECO:0000256" key="11">
    <source>
        <dbReference type="ARBA" id="ARBA00022989"/>
    </source>
</evidence>
<dbReference type="SUPFAM" id="SSF103190">
    <property type="entry name" value="Sensory domain-like"/>
    <property type="match status" value="1"/>
</dbReference>
<keyword evidence="8" id="KW-0547">Nucleotide-binding</keyword>
<evidence type="ECO:0000256" key="5">
    <source>
        <dbReference type="ARBA" id="ARBA00022553"/>
    </source>
</evidence>
<dbReference type="Gene3D" id="1.10.287.130">
    <property type="match status" value="1"/>
</dbReference>
<keyword evidence="4" id="KW-1003">Cell membrane</keyword>
<dbReference type="Proteomes" id="UP001170364">
    <property type="component" value="Unassembled WGS sequence"/>
</dbReference>
<comment type="subcellular location">
    <subcellularLocation>
        <location evidence="2">Cell membrane</location>
        <topology evidence="2">Multi-pass membrane protein</topology>
    </subcellularLocation>
</comment>
<evidence type="ECO:0000256" key="2">
    <source>
        <dbReference type="ARBA" id="ARBA00004651"/>
    </source>
</evidence>
<dbReference type="PANTHER" id="PTHR45528:SF1">
    <property type="entry name" value="SENSOR HISTIDINE KINASE CPXA"/>
    <property type="match status" value="1"/>
</dbReference>
<evidence type="ECO:0000256" key="12">
    <source>
        <dbReference type="ARBA" id="ARBA00023012"/>
    </source>
</evidence>
<dbReference type="Pfam" id="PF02518">
    <property type="entry name" value="HATPase_c"/>
    <property type="match status" value="1"/>
</dbReference>